<feature type="region of interest" description="Disordered" evidence="1">
    <location>
        <begin position="47"/>
        <end position="74"/>
    </location>
</feature>
<feature type="compositionally biased region" description="Low complexity" evidence="1">
    <location>
        <begin position="165"/>
        <end position="180"/>
    </location>
</feature>
<dbReference type="EMBL" id="CP036291">
    <property type="protein sequence ID" value="QDU90956.1"/>
    <property type="molecule type" value="Genomic_DNA"/>
</dbReference>
<feature type="region of interest" description="Disordered" evidence="1">
    <location>
        <begin position="1"/>
        <end position="28"/>
    </location>
</feature>
<accession>A0A518DHK5</accession>
<reference evidence="2 3" key="1">
    <citation type="submission" date="2019-02" db="EMBL/GenBank/DDBJ databases">
        <title>Deep-cultivation of Planctomycetes and their phenomic and genomic characterization uncovers novel biology.</title>
        <authorList>
            <person name="Wiegand S."/>
            <person name="Jogler M."/>
            <person name="Boedeker C."/>
            <person name="Pinto D."/>
            <person name="Vollmers J."/>
            <person name="Rivas-Marin E."/>
            <person name="Kohn T."/>
            <person name="Peeters S.H."/>
            <person name="Heuer A."/>
            <person name="Rast P."/>
            <person name="Oberbeckmann S."/>
            <person name="Bunk B."/>
            <person name="Jeske O."/>
            <person name="Meyerdierks A."/>
            <person name="Storesund J.E."/>
            <person name="Kallscheuer N."/>
            <person name="Luecker S."/>
            <person name="Lage O.M."/>
            <person name="Pohl T."/>
            <person name="Merkel B.J."/>
            <person name="Hornburger P."/>
            <person name="Mueller R.-W."/>
            <person name="Bruemmer F."/>
            <person name="Labrenz M."/>
            <person name="Spormann A.M."/>
            <person name="Op den Camp H."/>
            <person name="Overmann J."/>
            <person name="Amann R."/>
            <person name="Jetten M.S.M."/>
            <person name="Mascher T."/>
            <person name="Medema M.H."/>
            <person name="Devos D.P."/>
            <person name="Kaster A.-K."/>
            <person name="Ovreas L."/>
            <person name="Rohde M."/>
            <person name="Galperin M.Y."/>
            <person name="Jogler C."/>
        </authorList>
    </citation>
    <scope>NUCLEOTIDE SEQUENCE [LARGE SCALE GENOMIC DNA]</scope>
    <source>
        <strain evidence="2 3">Pla175</strain>
    </source>
</reference>
<dbReference type="Proteomes" id="UP000317429">
    <property type="component" value="Chromosome"/>
</dbReference>
<keyword evidence="3" id="KW-1185">Reference proteome</keyword>
<proteinExistence type="predicted"/>
<protein>
    <submittedName>
        <fullName evidence="2">Uncharacterized protein</fullName>
    </submittedName>
</protein>
<organism evidence="2 3">
    <name type="scientific">Pirellulimonas nuda</name>
    <dbReference type="NCBI Taxonomy" id="2528009"/>
    <lineage>
        <taxon>Bacteria</taxon>
        <taxon>Pseudomonadati</taxon>
        <taxon>Planctomycetota</taxon>
        <taxon>Planctomycetia</taxon>
        <taxon>Pirellulales</taxon>
        <taxon>Lacipirellulaceae</taxon>
        <taxon>Pirellulimonas</taxon>
    </lineage>
</organism>
<name>A0A518DHK5_9BACT</name>
<feature type="compositionally biased region" description="Basic residues" evidence="1">
    <location>
        <begin position="96"/>
        <end position="105"/>
    </location>
</feature>
<gene>
    <name evidence="2" type="ORF">Pla175_43700</name>
</gene>
<sequence length="220" mass="23416">MRPEPLPPPPSPAWPPTRRQRPPWVRGGAGGLFLSLGSSCVAPTTVLAGSDDRPQCGRPRRGRPAFATACRRPGRPAGVYTQEAATCALNALRARRRVGPRRRPPSRPWAQVRPSGRVGAPGGLLLSPQPARHSAPLADGRRHASGGAYGRHSPRAPSVWRASRRSTAPCRTPPAACTPPRRCRRRLSRPGLRGPTAAGPACARRLGRGSRPASCRGRPG</sequence>
<feature type="region of interest" description="Disordered" evidence="1">
    <location>
        <begin position="96"/>
        <end position="220"/>
    </location>
</feature>
<evidence type="ECO:0000313" key="2">
    <source>
        <dbReference type="EMBL" id="QDU90956.1"/>
    </source>
</evidence>
<dbReference type="AlphaFoldDB" id="A0A518DHK5"/>
<dbReference type="KEGG" id="pnd:Pla175_43700"/>
<evidence type="ECO:0000256" key="1">
    <source>
        <dbReference type="SAM" id="MobiDB-lite"/>
    </source>
</evidence>
<feature type="compositionally biased region" description="Pro residues" evidence="1">
    <location>
        <begin position="1"/>
        <end position="15"/>
    </location>
</feature>
<evidence type="ECO:0000313" key="3">
    <source>
        <dbReference type="Proteomes" id="UP000317429"/>
    </source>
</evidence>